<dbReference type="EMBL" id="PHEX01000070">
    <property type="protein sequence ID" value="PKQ27636.1"/>
    <property type="molecule type" value="Genomic_DNA"/>
</dbReference>
<dbReference type="InterPro" id="IPR036890">
    <property type="entry name" value="HATPase_C_sf"/>
</dbReference>
<comment type="caution">
    <text evidence="3">The sequence shown here is derived from an EMBL/GenBank/DDBJ whole genome shotgun (WGS) entry which is preliminary data.</text>
</comment>
<dbReference type="Gene3D" id="3.30.565.10">
    <property type="entry name" value="Histidine kinase-like ATPase, C-terminal domain"/>
    <property type="match status" value="1"/>
</dbReference>
<sequence length="109" mass="11894">MFASEHGFGAEAQDIALAAQEALKNIIQYAHPADNNMHFECTVAGENFTIDVIDQGSGFDVTILEKDHATPMSLHGRGIKLIRGLMDSVRITSDSEGTVVHMQKKRSLP</sequence>
<evidence type="ECO:0000313" key="3">
    <source>
        <dbReference type="EMBL" id="PKQ27636.1"/>
    </source>
</evidence>
<dbReference type="GO" id="GO:0004674">
    <property type="term" value="F:protein serine/threonine kinase activity"/>
    <property type="evidence" value="ECO:0007669"/>
    <property type="project" value="UniProtKB-KW"/>
</dbReference>
<dbReference type="CDD" id="cd16936">
    <property type="entry name" value="HATPase_RsbW-like"/>
    <property type="match status" value="1"/>
</dbReference>
<evidence type="ECO:0000313" key="4">
    <source>
        <dbReference type="Proteomes" id="UP000233654"/>
    </source>
</evidence>
<name>A0A2N3G4J2_9ACTN</name>
<protein>
    <recommendedName>
        <fullName evidence="2">Histidine kinase/HSP90-like ATPase domain-containing protein</fullName>
    </recommendedName>
</protein>
<accession>A0A2N3G4J2</accession>
<dbReference type="Pfam" id="PF13581">
    <property type="entry name" value="HATPase_c_2"/>
    <property type="match status" value="1"/>
</dbReference>
<dbReference type="InterPro" id="IPR003594">
    <property type="entry name" value="HATPase_dom"/>
</dbReference>
<gene>
    <name evidence="3" type="ORF">CVT63_06980</name>
</gene>
<dbReference type="InterPro" id="IPR050267">
    <property type="entry name" value="Anti-sigma-factor_SerPK"/>
</dbReference>
<proteinExistence type="predicted"/>
<evidence type="ECO:0000259" key="2">
    <source>
        <dbReference type="Pfam" id="PF13581"/>
    </source>
</evidence>
<keyword evidence="1" id="KW-0418">Kinase</keyword>
<reference evidence="3 4" key="1">
    <citation type="journal article" date="2017" name="ISME J.">
        <title>Potential for microbial H2 and metal transformations associated with novel bacteria and archaea in deep terrestrial subsurface sediments.</title>
        <authorList>
            <person name="Hernsdorf A.W."/>
            <person name="Amano Y."/>
            <person name="Miyakawa K."/>
            <person name="Ise K."/>
            <person name="Suzuki Y."/>
            <person name="Anantharaman K."/>
            <person name="Probst A."/>
            <person name="Burstein D."/>
            <person name="Thomas B.C."/>
            <person name="Banfield J.F."/>
        </authorList>
    </citation>
    <scope>NUCLEOTIDE SEQUENCE [LARGE SCALE GENOMIC DNA]</scope>
    <source>
        <strain evidence="3">HGW-Actinobacteria-3</strain>
    </source>
</reference>
<dbReference type="SUPFAM" id="SSF55874">
    <property type="entry name" value="ATPase domain of HSP90 chaperone/DNA topoisomerase II/histidine kinase"/>
    <property type="match status" value="1"/>
</dbReference>
<organism evidence="3 4">
    <name type="scientific">Candidatus Anoxymicrobium japonicum</name>
    <dbReference type="NCBI Taxonomy" id="2013648"/>
    <lineage>
        <taxon>Bacteria</taxon>
        <taxon>Bacillati</taxon>
        <taxon>Actinomycetota</taxon>
        <taxon>Candidatus Geothermincolia</taxon>
        <taxon>Candidatus Geothermincolales</taxon>
        <taxon>Candidatus Anoxymicrobiaceae</taxon>
        <taxon>Candidatus Anoxymicrobium</taxon>
    </lineage>
</organism>
<dbReference type="PANTHER" id="PTHR35526:SF3">
    <property type="entry name" value="ANTI-SIGMA-F FACTOR RSBW"/>
    <property type="match status" value="1"/>
</dbReference>
<dbReference type="AlphaFoldDB" id="A0A2N3G4J2"/>
<evidence type="ECO:0000256" key="1">
    <source>
        <dbReference type="ARBA" id="ARBA00022527"/>
    </source>
</evidence>
<keyword evidence="1" id="KW-0723">Serine/threonine-protein kinase</keyword>
<dbReference type="PANTHER" id="PTHR35526">
    <property type="entry name" value="ANTI-SIGMA-F FACTOR RSBW-RELATED"/>
    <property type="match status" value="1"/>
</dbReference>
<feature type="domain" description="Histidine kinase/HSP90-like ATPase" evidence="2">
    <location>
        <begin position="9"/>
        <end position="104"/>
    </location>
</feature>
<keyword evidence="1" id="KW-0808">Transferase</keyword>
<dbReference type="Proteomes" id="UP000233654">
    <property type="component" value="Unassembled WGS sequence"/>
</dbReference>